<dbReference type="STRING" id="1429083.GCA_001885685_00572"/>
<keyword evidence="3" id="KW-1185">Reference proteome</keyword>
<dbReference type="Proteomes" id="UP000185766">
    <property type="component" value="Unassembled WGS sequence"/>
</dbReference>
<feature type="chain" id="PRO_5010158482" description="Lipoprotein" evidence="1">
    <location>
        <begin position="22"/>
        <end position="120"/>
    </location>
</feature>
<dbReference type="AlphaFoldDB" id="A0A1H7F035"/>
<sequence>MLRALIILFSTVLLTACGVAADGGEVQVYRSTGAVQCEANSGRTVEQAQAQLEDIGVAVSSAACGSQDIMVMTVCGAGTTDIHLLTIARVDLPQAEALGYRAVAELGSKKAPGFQTATCQ</sequence>
<evidence type="ECO:0008006" key="4">
    <source>
        <dbReference type="Google" id="ProtNLM"/>
    </source>
</evidence>
<feature type="signal peptide" evidence="1">
    <location>
        <begin position="1"/>
        <end position="21"/>
    </location>
</feature>
<gene>
    <name evidence="2" type="ORF">SAMN05216214_10147</name>
</gene>
<organism evidence="2 3">
    <name type="scientific">Atopomonas hussainii</name>
    <dbReference type="NCBI Taxonomy" id="1429083"/>
    <lineage>
        <taxon>Bacteria</taxon>
        <taxon>Pseudomonadati</taxon>
        <taxon>Pseudomonadota</taxon>
        <taxon>Gammaproteobacteria</taxon>
        <taxon>Pseudomonadales</taxon>
        <taxon>Pseudomonadaceae</taxon>
        <taxon>Atopomonas</taxon>
    </lineage>
</organism>
<dbReference type="PROSITE" id="PS51257">
    <property type="entry name" value="PROKAR_LIPOPROTEIN"/>
    <property type="match status" value="1"/>
</dbReference>
<evidence type="ECO:0000313" key="2">
    <source>
        <dbReference type="EMBL" id="SEK19204.1"/>
    </source>
</evidence>
<name>A0A1H7F035_9GAMM</name>
<protein>
    <recommendedName>
        <fullName evidence="4">Lipoprotein</fullName>
    </recommendedName>
</protein>
<reference evidence="2 3" key="1">
    <citation type="submission" date="2016-10" db="EMBL/GenBank/DDBJ databases">
        <authorList>
            <person name="de Groot N.N."/>
        </authorList>
    </citation>
    <scope>NUCLEOTIDE SEQUENCE [LARGE SCALE GENOMIC DNA]</scope>
    <source>
        <strain evidence="2 3">JCM 19513</strain>
    </source>
</reference>
<dbReference type="EMBL" id="FOAS01000001">
    <property type="protein sequence ID" value="SEK19204.1"/>
    <property type="molecule type" value="Genomic_DNA"/>
</dbReference>
<evidence type="ECO:0000256" key="1">
    <source>
        <dbReference type="SAM" id="SignalP"/>
    </source>
</evidence>
<dbReference type="RefSeq" id="WP_083394185.1">
    <property type="nucleotide sequence ID" value="NZ_FOAS01000001.1"/>
</dbReference>
<proteinExistence type="predicted"/>
<keyword evidence="1" id="KW-0732">Signal</keyword>
<accession>A0A1H7F035</accession>
<evidence type="ECO:0000313" key="3">
    <source>
        <dbReference type="Proteomes" id="UP000185766"/>
    </source>
</evidence>